<dbReference type="EMBL" id="MU826353">
    <property type="protein sequence ID" value="KAJ7380460.1"/>
    <property type="molecule type" value="Genomic_DNA"/>
</dbReference>
<protein>
    <submittedName>
        <fullName evidence="3">Uncharacterized protein</fullName>
    </submittedName>
</protein>
<evidence type="ECO:0000256" key="1">
    <source>
        <dbReference type="SAM" id="Coils"/>
    </source>
</evidence>
<reference evidence="3" key="1">
    <citation type="submission" date="2023-01" db="EMBL/GenBank/DDBJ databases">
        <title>Genome assembly of the deep-sea coral Lophelia pertusa.</title>
        <authorList>
            <person name="Herrera S."/>
            <person name="Cordes E."/>
        </authorList>
    </citation>
    <scope>NUCLEOTIDE SEQUENCE</scope>
    <source>
        <strain evidence="3">USNM1676648</strain>
        <tissue evidence="3">Polyp</tissue>
    </source>
</reference>
<feature type="compositionally biased region" description="Basic and acidic residues" evidence="2">
    <location>
        <begin position="254"/>
        <end position="267"/>
    </location>
</feature>
<feature type="region of interest" description="Disordered" evidence="2">
    <location>
        <begin position="303"/>
        <end position="326"/>
    </location>
</feature>
<evidence type="ECO:0000313" key="3">
    <source>
        <dbReference type="EMBL" id="KAJ7380460.1"/>
    </source>
</evidence>
<evidence type="ECO:0000256" key="2">
    <source>
        <dbReference type="SAM" id="MobiDB-lite"/>
    </source>
</evidence>
<proteinExistence type="predicted"/>
<feature type="compositionally biased region" description="Low complexity" evidence="2">
    <location>
        <begin position="226"/>
        <end position="237"/>
    </location>
</feature>
<gene>
    <name evidence="3" type="ORF">OS493_008921</name>
</gene>
<name>A0A9X0CYQ3_9CNID</name>
<feature type="coiled-coil region" evidence="1">
    <location>
        <begin position="71"/>
        <end position="105"/>
    </location>
</feature>
<sequence>MTILTERCEDYLLRKMEKMTEIGPVLETLIVAQTYSLERVKTECVNKTQKLGIEEVKSHELYEQVEPLCQRKMIELQMSNMEKKLRDAKAELLDSKAEISRLQGKIGVKEGLASNGLRYFESVVCILGSHIRNATNINTSAFRGFNLTTEQNLATICNDTYDGIKRPCSKTARKEKRHTLLQVLEHGEQDTSAKTDIQVHITEDNQSFHQNLEDGNGQEKRVCETQTQEQQSSVIQQPSPDKICTEDAYSSKNKRPDLKRNPGRKAEVSPTREIQFDEQALTEGRAAWVESGKETCGLKCIPQRNIPKEHPPRKHPKLKSSRAFRKMTVCSQRKTIHETPEDLWARPKGDLPSCLKKAKLPEM</sequence>
<feature type="region of interest" description="Disordered" evidence="2">
    <location>
        <begin position="226"/>
        <end position="272"/>
    </location>
</feature>
<dbReference type="Proteomes" id="UP001163046">
    <property type="component" value="Unassembled WGS sequence"/>
</dbReference>
<dbReference type="OrthoDB" id="6018035at2759"/>
<organism evidence="3 4">
    <name type="scientific">Desmophyllum pertusum</name>
    <dbReference type="NCBI Taxonomy" id="174260"/>
    <lineage>
        <taxon>Eukaryota</taxon>
        <taxon>Metazoa</taxon>
        <taxon>Cnidaria</taxon>
        <taxon>Anthozoa</taxon>
        <taxon>Hexacorallia</taxon>
        <taxon>Scleractinia</taxon>
        <taxon>Caryophylliina</taxon>
        <taxon>Caryophylliidae</taxon>
        <taxon>Desmophyllum</taxon>
    </lineage>
</organism>
<accession>A0A9X0CYQ3</accession>
<dbReference type="AlphaFoldDB" id="A0A9X0CYQ3"/>
<keyword evidence="1" id="KW-0175">Coiled coil</keyword>
<feature type="compositionally biased region" description="Basic residues" evidence="2">
    <location>
        <begin position="311"/>
        <end position="325"/>
    </location>
</feature>
<evidence type="ECO:0000313" key="4">
    <source>
        <dbReference type="Proteomes" id="UP001163046"/>
    </source>
</evidence>
<comment type="caution">
    <text evidence="3">The sequence shown here is derived from an EMBL/GenBank/DDBJ whole genome shotgun (WGS) entry which is preliminary data.</text>
</comment>
<keyword evidence="4" id="KW-1185">Reference proteome</keyword>